<dbReference type="InterPro" id="IPR011250">
    <property type="entry name" value="OMP/PagP_B-barrel"/>
</dbReference>
<gene>
    <name evidence="3" type="ORF">ACFOPH_18345</name>
</gene>
<dbReference type="EMBL" id="JBHRVV010000001">
    <property type="protein sequence ID" value="MFC3460196.1"/>
    <property type="molecule type" value="Genomic_DNA"/>
</dbReference>
<evidence type="ECO:0000256" key="1">
    <source>
        <dbReference type="ARBA" id="ARBA00004442"/>
    </source>
</evidence>
<comment type="caution">
    <text evidence="3">The sequence shown here is derived from an EMBL/GenBank/DDBJ whole genome shotgun (WGS) entry which is preliminary data.</text>
</comment>
<dbReference type="InterPro" id="IPR005618">
    <property type="entry name" value="OMPW"/>
</dbReference>
<organism evidence="3 4">
    <name type="scientific">Massilia haematophila</name>
    <dbReference type="NCBI Taxonomy" id="457923"/>
    <lineage>
        <taxon>Bacteria</taxon>
        <taxon>Pseudomonadati</taxon>
        <taxon>Pseudomonadota</taxon>
        <taxon>Betaproteobacteria</taxon>
        <taxon>Burkholderiales</taxon>
        <taxon>Oxalobacteraceae</taxon>
        <taxon>Telluria group</taxon>
        <taxon>Massilia</taxon>
    </lineage>
</organism>
<feature type="chain" id="PRO_5045966342" evidence="2">
    <location>
        <begin position="23"/>
        <end position="203"/>
    </location>
</feature>
<feature type="signal peptide" evidence="2">
    <location>
        <begin position="1"/>
        <end position="22"/>
    </location>
</feature>
<name>A0ABV7PLT4_9BURK</name>
<dbReference type="Proteomes" id="UP001595665">
    <property type="component" value="Unassembled WGS sequence"/>
</dbReference>
<dbReference type="Gene3D" id="2.40.160.20">
    <property type="match status" value="1"/>
</dbReference>
<proteinExistence type="predicted"/>
<dbReference type="RefSeq" id="WP_312550482.1">
    <property type="nucleotide sequence ID" value="NZ_JBHRVV010000001.1"/>
</dbReference>
<evidence type="ECO:0000256" key="2">
    <source>
        <dbReference type="SAM" id="SignalP"/>
    </source>
</evidence>
<protein>
    <submittedName>
        <fullName evidence="3">OmpW family protein</fullName>
    </submittedName>
</protein>
<reference evidence="4" key="1">
    <citation type="journal article" date="2019" name="Int. J. Syst. Evol. Microbiol.">
        <title>The Global Catalogue of Microorganisms (GCM) 10K type strain sequencing project: providing services to taxonomists for standard genome sequencing and annotation.</title>
        <authorList>
            <consortium name="The Broad Institute Genomics Platform"/>
            <consortium name="The Broad Institute Genome Sequencing Center for Infectious Disease"/>
            <person name="Wu L."/>
            <person name="Ma J."/>
        </authorList>
    </citation>
    <scope>NUCLEOTIDE SEQUENCE [LARGE SCALE GENOMIC DNA]</scope>
    <source>
        <strain evidence="4">CCM 7480</strain>
    </source>
</reference>
<evidence type="ECO:0000313" key="3">
    <source>
        <dbReference type="EMBL" id="MFC3460196.1"/>
    </source>
</evidence>
<dbReference type="SUPFAM" id="SSF56925">
    <property type="entry name" value="OMPA-like"/>
    <property type="match status" value="1"/>
</dbReference>
<evidence type="ECO:0000313" key="4">
    <source>
        <dbReference type="Proteomes" id="UP001595665"/>
    </source>
</evidence>
<dbReference type="InterPro" id="IPR000758">
    <property type="entry name" value="Enterovir_OMP"/>
</dbReference>
<dbReference type="PROSITE" id="PS00695">
    <property type="entry name" value="ENT_VIR_OMP_2"/>
    <property type="match status" value="1"/>
</dbReference>
<keyword evidence="4" id="KW-1185">Reference proteome</keyword>
<dbReference type="PANTHER" id="PTHR36920">
    <property type="match status" value="1"/>
</dbReference>
<dbReference type="Pfam" id="PF03922">
    <property type="entry name" value="OmpW"/>
    <property type="match status" value="1"/>
</dbReference>
<accession>A0ABV7PLT4</accession>
<sequence>MKKLRLTLMVAVLGLASGAAMAQESSWLVRARAVHIDTANKSEPVGGAGAANRIHVDDKTIPEIDVSYFLTPNIAAELILTYPQKHDVTLDGAKIGSFKHLPPTLSLQYHFAPAQTISPYVGAGVNYTRISKVRLLDGAGDLENDSWGLALQAGVDFKLDRNWSVNVDVKKVQIRSDVFVGGARASKVKVDPVLFGVGLGYRF</sequence>
<dbReference type="PANTHER" id="PTHR36920:SF1">
    <property type="entry name" value="OUTER MEMBRANE PROTEIN W"/>
    <property type="match status" value="1"/>
</dbReference>
<keyword evidence="2" id="KW-0732">Signal</keyword>
<comment type="subcellular location">
    <subcellularLocation>
        <location evidence="1">Cell outer membrane</location>
    </subcellularLocation>
</comment>